<comment type="subcellular location">
    <subcellularLocation>
        <location evidence="1">Cytoplasm</location>
    </subcellularLocation>
</comment>
<dbReference type="RefSeq" id="WP_092910069.1">
    <property type="nucleotide sequence ID" value="NZ_CP136592.1"/>
</dbReference>
<proteinExistence type="inferred from homology"/>
<protein>
    <recommendedName>
        <fullName evidence="1">Chaperone NapD</fullName>
    </recommendedName>
    <alternativeName>
        <fullName evidence="1">NapA signal peptide-binding chaperone NapD</fullName>
    </alternativeName>
</protein>
<evidence type="ECO:0000256" key="1">
    <source>
        <dbReference type="HAMAP-Rule" id="MF_02200"/>
    </source>
</evidence>
<dbReference type="STRING" id="223786.SAMN05216234_10243"/>
<evidence type="ECO:0000313" key="3">
    <source>
        <dbReference type="Proteomes" id="UP000199227"/>
    </source>
</evidence>
<dbReference type="Gene3D" id="3.30.70.920">
    <property type="match status" value="1"/>
</dbReference>
<name>A0A1I5L5E7_9BACT</name>
<dbReference type="GO" id="GO:0005737">
    <property type="term" value="C:cytoplasm"/>
    <property type="evidence" value="ECO:0007669"/>
    <property type="project" value="UniProtKB-SubCell"/>
</dbReference>
<dbReference type="Pfam" id="PF03927">
    <property type="entry name" value="NapD"/>
    <property type="match status" value="1"/>
</dbReference>
<keyword evidence="1" id="KW-0143">Chaperone</keyword>
<sequence length="117" mass="13301">MNISSIVVQVRSEYIDEVVNTLKESDFCDYHFHDKSIGKIIVTVEGENISEEIEKVKKIQAVPHVIAADMMMAYSEDELEAERSKLETGPNVPEMLNDDTIRAEDIVYNGDLKKKII</sequence>
<evidence type="ECO:0000313" key="2">
    <source>
        <dbReference type="EMBL" id="SFO92392.1"/>
    </source>
</evidence>
<dbReference type="EMBL" id="FOXB01000002">
    <property type="protein sequence ID" value="SFO92392.1"/>
    <property type="molecule type" value="Genomic_DNA"/>
</dbReference>
<keyword evidence="1" id="KW-0963">Cytoplasm</keyword>
<dbReference type="GO" id="GO:0051224">
    <property type="term" value="P:negative regulation of protein transport"/>
    <property type="evidence" value="ECO:0007669"/>
    <property type="project" value="UniProtKB-UniRule"/>
</dbReference>
<comment type="subunit">
    <text evidence="1">Interacts with the cytoplasmic NapA precursor.</text>
</comment>
<dbReference type="GO" id="GO:0005048">
    <property type="term" value="F:signal sequence binding"/>
    <property type="evidence" value="ECO:0007669"/>
    <property type="project" value="UniProtKB-UniRule"/>
</dbReference>
<dbReference type="HAMAP" id="MF_02200">
    <property type="entry name" value="NapD"/>
    <property type="match status" value="1"/>
</dbReference>
<accession>A0A1I5L5E7</accession>
<keyword evidence="3" id="KW-1185">Reference proteome</keyword>
<dbReference type="OrthoDB" id="1120071at2"/>
<comment type="similarity">
    <text evidence="1">Belongs to the NapD family.</text>
</comment>
<gene>
    <name evidence="1" type="primary">napD</name>
    <name evidence="2" type="ORF">SAMN05216234_10243</name>
</gene>
<reference evidence="2 3" key="1">
    <citation type="submission" date="2016-10" db="EMBL/GenBank/DDBJ databases">
        <authorList>
            <person name="de Groot N.N."/>
        </authorList>
    </citation>
    <scope>NUCLEOTIDE SEQUENCE [LARGE SCALE GENOMIC DNA]</scope>
    <source>
        <strain evidence="2 3">EP1-55-1</strain>
    </source>
</reference>
<comment type="function">
    <text evidence="1">Chaperone for NapA, the catalytic subunit of the periplasmic nitrate reductase. It binds directly and specifically to the twin-arginine signal peptide of NapA, preventing premature interaction with the Tat translocase and premature export.</text>
</comment>
<organism evidence="2 3">
    <name type="scientific">Hydrogenimonas thermophila</name>
    <dbReference type="NCBI Taxonomy" id="223786"/>
    <lineage>
        <taxon>Bacteria</taxon>
        <taxon>Pseudomonadati</taxon>
        <taxon>Campylobacterota</taxon>
        <taxon>Epsilonproteobacteria</taxon>
        <taxon>Campylobacterales</taxon>
        <taxon>Hydrogenimonadaceae</taxon>
        <taxon>Hydrogenimonas</taxon>
    </lineage>
</organism>
<dbReference type="InterPro" id="IPR005623">
    <property type="entry name" value="Chaperone_NapD_NO3_reduct"/>
</dbReference>
<dbReference type="Proteomes" id="UP000199227">
    <property type="component" value="Unassembled WGS sequence"/>
</dbReference>
<dbReference type="AlphaFoldDB" id="A0A1I5L5E7"/>